<evidence type="ECO:0000259" key="4">
    <source>
        <dbReference type="Pfam" id="PF01738"/>
    </source>
</evidence>
<evidence type="ECO:0000256" key="2">
    <source>
        <dbReference type="ARBA" id="ARBA00022801"/>
    </source>
</evidence>
<evidence type="ECO:0000313" key="5">
    <source>
        <dbReference type="EMBL" id="QDU68557.1"/>
    </source>
</evidence>
<dbReference type="GO" id="GO:0016787">
    <property type="term" value="F:hydrolase activity"/>
    <property type="evidence" value="ECO:0007669"/>
    <property type="project" value="UniProtKB-KW"/>
</dbReference>
<feature type="chain" id="PRO_5022222453" description="Dienelactone hydrolase domain-containing protein" evidence="3">
    <location>
        <begin position="24"/>
        <end position="455"/>
    </location>
</feature>
<dbReference type="KEGG" id="pbap:Pla133_36560"/>
<dbReference type="Pfam" id="PF01738">
    <property type="entry name" value="DLH"/>
    <property type="match status" value="1"/>
</dbReference>
<keyword evidence="6" id="KW-1185">Reference proteome</keyword>
<dbReference type="Gene3D" id="3.40.50.1820">
    <property type="entry name" value="alpha/beta hydrolase"/>
    <property type="match status" value="1"/>
</dbReference>
<evidence type="ECO:0000256" key="1">
    <source>
        <dbReference type="ARBA" id="ARBA00022729"/>
    </source>
</evidence>
<keyword evidence="2" id="KW-0378">Hydrolase</keyword>
<organism evidence="5 6">
    <name type="scientific">Engelhardtia mirabilis</name>
    <dbReference type="NCBI Taxonomy" id="2528011"/>
    <lineage>
        <taxon>Bacteria</taxon>
        <taxon>Pseudomonadati</taxon>
        <taxon>Planctomycetota</taxon>
        <taxon>Planctomycetia</taxon>
        <taxon>Planctomycetia incertae sedis</taxon>
        <taxon>Engelhardtia</taxon>
    </lineage>
</organism>
<dbReference type="EMBL" id="CP036287">
    <property type="protein sequence ID" value="QDU68557.1"/>
    <property type="molecule type" value="Genomic_DNA"/>
</dbReference>
<sequence length="455" mass="50062" precursor="true">MSVSRSSTRIALALALVATAASASLRPHPSAQEQGGPLDKRYAKELSKLAEDWFEVRPVSRFEDWDAEVRAELEQRVAEFEPLPAGHLAEATQILFEAAQDEWPVPSPKGGKLTFETPWGEAWSFVGNTKKDEGFVVGLHGGGPGVGDAGAARSNWPIKELAAAWPQAVRLDTDAWSTVHGERMVLSLIDWAKIALGVDPDRVYSVGFSMGGTGTWHLAGRYPDLLAGAIPAHGVIMAAPKAQLPAPEDVTAMQHGVLPNVRNLAMYWYTGSVDRNCMPGTYLYAWKRLQELAAADEGGYVKQHFTLHEGLDHSFPGGEPGAGLEWIFEQRRDTFPGTIVWEYATEPFPLQTDQDPLGRLEQHGLYWLGCDRPGDVMRVRATRDGAHFVLDARGGRDFSILLHPDMVPYGAEVTVVDAAGKVLYRGTPEPDLAVLFETFDARLDRRLVFDRRIDL</sequence>
<protein>
    <recommendedName>
        <fullName evidence="4">Dienelactone hydrolase domain-containing protein</fullName>
    </recommendedName>
</protein>
<dbReference type="RefSeq" id="WP_145067666.1">
    <property type="nucleotide sequence ID" value="NZ_CP036287.1"/>
</dbReference>
<feature type="signal peptide" evidence="3">
    <location>
        <begin position="1"/>
        <end position="23"/>
    </location>
</feature>
<dbReference type="InterPro" id="IPR002925">
    <property type="entry name" value="Dienelactn_hydro"/>
</dbReference>
<dbReference type="PANTHER" id="PTHR43037:SF5">
    <property type="entry name" value="FERULOYL ESTERASE"/>
    <property type="match status" value="1"/>
</dbReference>
<dbReference type="PANTHER" id="PTHR43037">
    <property type="entry name" value="UNNAMED PRODUCT-RELATED"/>
    <property type="match status" value="1"/>
</dbReference>
<name>A0A518BNM1_9BACT</name>
<keyword evidence="1 3" id="KW-0732">Signal</keyword>
<proteinExistence type="predicted"/>
<dbReference type="AlphaFoldDB" id="A0A518BNM1"/>
<accession>A0A518BNM1</accession>
<dbReference type="InterPro" id="IPR029058">
    <property type="entry name" value="AB_hydrolase_fold"/>
</dbReference>
<dbReference type="SUPFAM" id="SSF53474">
    <property type="entry name" value="alpha/beta-Hydrolases"/>
    <property type="match status" value="1"/>
</dbReference>
<dbReference type="InterPro" id="IPR050955">
    <property type="entry name" value="Plant_Biomass_Hydrol_Est"/>
</dbReference>
<feature type="domain" description="Dienelactone hydrolase" evidence="4">
    <location>
        <begin position="186"/>
        <end position="244"/>
    </location>
</feature>
<evidence type="ECO:0000256" key="3">
    <source>
        <dbReference type="SAM" id="SignalP"/>
    </source>
</evidence>
<gene>
    <name evidence="5" type="ORF">Pla133_36560</name>
</gene>
<evidence type="ECO:0000313" key="6">
    <source>
        <dbReference type="Proteomes" id="UP000316921"/>
    </source>
</evidence>
<reference evidence="5 6" key="1">
    <citation type="submission" date="2019-02" db="EMBL/GenBank/DDBJ databases">
        <title>Deep-cultivation of Planctomycetes and their phenomic and genomic characterization uncovers novel biology.</title>
        <authorList>
            <person name="Wiegand S."/>
            <person name="Jogler M."/>
            <person name="Boedeker C."/>
            <person name="Pinto D."/>
            <person name="Vollmers J."/>
            <person name="Rivas-Marin E."/>
            <person name="Kohn T."/>
            <person name="Peeters S.H."/>
            <person name="Heuer A."/>
            <person name="Rast P."/>
            <person name="Oberbeckmann S."/>
            <person name="Bunk B."/>
            <person name="Jeske O."/>
            <person name="Meyerdierks A."/>
            <person name="Storesund J.E."/>
            <person name="Kallscheuer N."/>
            <person name="Luecker S."/>
            <person name="Lage O.M."/>
            <person name="Pohl T."/>
            <person name="Merkel B.J."/>
            <person name="Hornburger P."/>
            <person name="Mueller R.-W."/>
            <person name="Bruemmer F."/>
            <person name="Labrenz M."/>
            <person name="Spormann A.M."/>
            <person name="Op den Camp H."/>
            <person name="Overmann J."/>
            <person name="Amann R."/>
            <person name="Jetten M.S.M."/>
            <person name="Mascher T."/>
            <person name="Medema M.H."/>
            <person name="Devos D.P."/>
            <person name="Kaster A.-K."/>
            <person name="Ovreas L."/>
            <person name="Rohde M."/>
            <person name="Galperin M.Y."/>
            <person name="Jogler C."/>
        </authorList>
    </citation>
    <scope>NUCLEOTIDE SEQUENCE [LARGE SCALE GENOMIC DNA]</scope>
    <source>
        <strain evidence="5 6">Pla133</strain>
    </source>
</reference>
<dbReference type="Proteomes" id="UP000316921">
    <property type="component" value="Chromosome"/>
</dbReference>